<dbReference type="Proteomes" id="UP000567179">
    <property type="component" value="Unassembled WGS sequence"/>
</dbReference>
<keyword evidence="2" id="KW-1185">Reference proteome</keyword>
<accession>A0A8H5B0G1</accession>
<proteinExistence type="predicted"/>
<evidence type="ECO:0000313" key="1">
    <source>
        <dbReference type="EMBL" id="KAF5314289.1"/>
    </source>
</evidence>
<evidence type="ECO:0000313" key="2">
    <source>
        <dbReference type="Proteomes" id="UP000567179"/>
    </source>
</evidence>
<dbReference type="EMBL" id="JAACJJ010000044">
    <property type="protein sequence ID" value="KAF5314289.1"/>
    <property type="molecule type" value="Genomic_DNA"/>
</dbReference>
<name>A0A8H5B0G1_9AGAR</name>
<organism evidence="1 2">
    <name type="scientific">Psilocybe cf. subviscida</name>
    <dbReference type="NCBI Taxonomy" id="2480587"/>
    <lineage>
        <taxon>Eukaryota</taxon>
        <taxon>Fungi</taxon>
        <taxon>Dikarya</taxon>
        <taxon>Basidiomycota</taxon>
        <taxon>Agaricomycotina</taxon>
        <taxon>Agaricomycetes</taxon>
        <taxon>Agaricomycetidae</taxon>
        <taxon>Agaricales</taxon>
        <taxon>Agaricineae</taxon>
        <taxon>Strophariaceae</taxon>
        <taxon>Psilocybe</taxon>
    </lineage>
</organism>
<gene>
    <name evidence="1" type="ORF">D9619_011981</name>
</gene>
<sequence>MLLSPTSPNAMLTSSSKFWARLSRPSLTLVFAGVATQKSIPATFAKLMAVARDWAKPPGDAVFDLRVPVEYASRQAARLAIGNYVYLTGEDSYQVSISGVQNLRVEIVTDALPPPLPVLEMPGTFNLELTVGQNVALDVKIYSNKLDMSRMKGNILIDGTFLGKLEITHSGDAHTMEFGGTSLSPGQEYNPDLNTYVMTKPAVVTKPATAKCHLTFSSLAIQKCVVVLTFSPLWQLGVAWPFPEHHDINNTSGVSSAKYILQVHPGGAVEHPESKMVSSALYYEAIPNFSMMDTNDLVSPWNGFAMPLLDFLRHLTNVLDTLGMSLHARTAFINNSVSAFSAHKSIAYRFLSPSKIAAAVDITVTSGTHTSVTRLFLIFRGISDNEMGMFAGAGEKEATAHNWRGVVGWTEHSKDPEHFHVFETSVLEIVTMAEARAAAAIS</sequence>
<reference evidence="1 2" key="1">
    <citation type="journal article" date="2020" name="ISME J.">
        <title>Uncovering the hidden diversity of litter-decomposition mechanisms in mushroom-forming fungi.</title>
        <authorList>
            <person name="Floudas D."/>
            <person name="Bentzer J."/>
            <person name="Ahren D."/>
            <person name="Johansson T."/>
            <person name="Persson P."/>
            <person name="Tunlid A."/>
        </authorList>
    </citation>
    <scope>NUCLEOTIDE SEQUENCE [LARGE SCALE GENOMIC DNA]</scope>
    <source>
        <strain evidence="1 2">CBS 101986</strain>
    </source>
</reference>
<dbReference type="OrthoDB" id="3335814at2759"/>
<protein>
    <submittedName>
        <fullName evidence="1">Uncharacterized protein</fullName>
    </submittedName>
</protein>
<dbReference type="AlphaFoldDB" id="A0A8H5B0G1"/>
<comment type="caution">
    <text evidence="1">The sequence shown here is derived from an EMBL/GenBank/DDBJ whole genome shotgun (WGS) entry which is preliminary data.</text>
</comment>